<reference evidence="2" key="1">
    <citation type="journal article" date="2014" name="Int. J. Syst. Evol. Microbiol.">
        <title>Complete genome sequence of Corynebacterium casei LMG S-19264T (=DSM 44701T), isolated from a smear-ripened cheese.</title>
        <authorList>
            <consortium name="US DOE Joint Genome Institute (JGI-PGF)"/>
            <person name="Walter F."/>
            <person name="Albersmeier A."/>
            <person name="Kalinowski J."/>
            <person name="Ruckert C."/>
        </authorList>
    </citation>
    <scope>NUCLEOTIDE SEQUENCE</scope>
    <source>
        <strain evidence="2">JCM 5016</strain>
    </source>
</reference>
<feature type="region of interest" description="Disordered" evidence="1">
    <location>
        <begin position="21"/>
        <end position="51"/>
    </location>
</feature>
<proteinExistence type="predicted"/>
<dbReference type="AlphaFoldDB" id="A0A918VD40"/>
<sequence length="71" mass="7338">MGGCFLGVYGRFRGRVDALGGERAFPGAKGPSSRSEESKEAEFPERGGRVSGAAAGCRCGALDSESDEQPL</sequence>
<evidence type="ECO:0000313" key="3">
    <source>
        <dbReference type="Proteomes" id="UP000623010"/>
    </source>
</evidence>
<dbReference type="Proteomes" id="UP000623010">
    <property type="component" value="Unassembled WGS sequence"/>
</dbReference>
<organism evidence="2 3">
    <name type="scientific">Streptomyces echinoruber</name>
    <dbReference type="NCBI Taxonomy" id="68898"/>
    <lineage>
        <taxon>Bacteria</taxon>
        <taxon>Bacillati</taxon>
        <taxon>Actinomycetota</taxon>
        <taxon>Actinomycetes</taxon>
        <taxon>Kitasatosporales</taxon>
        <taxon>Streptomycetaceae</taxon>
        <taxon>Streptomyces</taxon>
    </lineage>
</organism>
<feature type="compositionally biased region" description="Basic and acidic residues" evidence="1">
    <location>
        <begin position="34"/>
        <end position="48"/>
    </location>
</feature>
<protein>
    <submittedName>
        <fullName evidence="2">Uncharacterized protein</fullName>
    </submittedName>
</protein>
<reference evidence="2" key="2">
    <citation type="submission" date="2020-09" db="EMBL/GenBank/DDBJ databases">
        <authorList>
            <person name="Sun Q."/>
            <person name="Ohkuma M."/>
        </authorList>
    </citation>
    <scope>NUCLEOTIDE SEQUENCE</scope>
    <source>
        <strain evidence="2">JCM 5016</strain>
    </source>
</reference>
<evidence type="ECO:0000256" key="1">
    <source>
        <dbReference type="SAM" id="MobiDB-lite"/>
    </source>
</evidence>
<keyword evidence="3" id="KW-1185">Reference proteome</keyword>
<accession>A0A918VD40</accession>
<name>A0A918VD40_9ACTN</name>
<comment type="caution">
    <text evidence="2">The sequence shown here is derived from an EMBL/GenBank/DDBJ whole genome shotgun (WGS) entry which is preliminary data.</text>
</comment>
<evidence type="ECO:0000313" key="2">
    <source>
        <dbReference type="EMBL" id="GGZ90339.1"/>
    </source>
</evidence>
<gene>
    <name evidence="2" type="ORF">GCM10010389_30810</name>
</gene>
<dbReference type="EMBL" id="BMWH01000011">
    <property type="protein sequence ID" value="GGZ90339.1"/>
    <property type="molecule type" value="Genomic_DNA"/>
</dbReference>